<evidence type="ECO:0000256" key="4">
    <source>
        <dbReference type="ARBA" id="ARBA00023163"/>
    </source>
</evidence>
<organism evidence="6 7">
    <name type="scientific">Winogradskya consettensis</name>
    <dbReference type="NCBI Taxonomy" id="113560"/>
    <lineage>
        <taxon>Bacteria</taxon>
        <taxon>Bacillati</taxon>
        <taxon>Actinomycetota</taxon>
        <taxon>Actinomycetes</taxon>
        <taxon>Micromonosporales</taxon>
        <taxon>Micromonosporaceae</taxon>
        <taxon>Winogradskya</taxon>
    </lineage>
</organism>
<dbReference type="SMART" id="SM00422">
    <property type="entry name" value="HTH_MERR"/>
    <property type="match status" value="1"/>
</dbReference>
<dbReference type="AlphaFoldDB" id="A0A919SXD6"/>
<comment type="caution">
    <text evidence="6">The sequence shown here is derived from an EMBL/GenBank/DDBJ whole genome shotgun (WGS) entry which is preliminary data.</text>
</comment>
<dbReference type="GO" id="GO:0003700">
    <property type="term" value="F:DNA-binding transcription factor activity"/>
    <property type="evidence" value="ECO:0007669"/>
    <property type="project" value="InterPro"/>
</dbReference>
<dbReference type="SUPFAM" id="SSF46955">
    <property type="entry name" value="Putative DNA-binding domain"/>
    <property type="match status" value="1"/>
</dbReference>
<proteinExistence type="predicted"/>
<protein>
    <recommendedName>
        <fullName evidence="5">HTH merR-type domain-containing protein</fullName>
    </recommendedName>
</protein>
<gene>
    <name evidence="6" type="ORF">Aco04nite_63890</name>
</gene>
<evidence type="ECO:0000256" key="1">
    <source>
        <dbReference type="ARBA" id="ARBA00022491"/>
    </source>
</evidence>
<evidence type="ECO:0000313" key="7">
    <source>
        <dbReference type="Proteomes" id="UP000680865"/>
    </source>
</evidence>
<accession>A0A919SXD6</accession>
<evidence type="ECO:0000313" key="6">
    <source>
        <dbReference type="EMBL" id="GIM79112.1"/>
    </source>
</evidence>
<keyword evidence="1" id="KW-0678">Repressor</keyword>
<dbReference type="InterPro" id="IPR009061">
    <property type="entry name" value="DNA-bd_dom_put_sf"/>
</dbReference>
<keyword evidence="2" id="KW-0805">Transcription regulation</keyword>
<keyword evidence="3" id="KW-0238">DNA-binding</keyword>
<keyword evidence="4" id="KW-0804">Transcription</keyword>
<dbReference type="InterPro" id="IPR000551">
    <property type="entry name" value="MerR-type_HTH_dom"/>
</dbReference>
<dbReference type="PRINTS" id="PR00040">
    <property type="entry name" value="HTHMERR"/>
</dbReference>
<dbReference type="Proteomes" id="UP000680865">
    <property type="component" value="Unassembled WGS sequence"/>
</dbReference>
<feature type="domain" description="HTH merR-type" evidence="5">
    <location>
        <begin position="120"/>
        <end position="189"/>
    </location>
</feature>
<sequence length="273" mass="29464">MTTTEDQTWVPQACILPTAERPLRLAEFDDLVTAALRGQRRLTATTLRWELDPAAEATARDLAGRESNCCSFFSFTFSSGNGLLGLVIEVPAAHVAILDALAARAATMTGRPEHRGPVFHLRTGRVAAAAGVNLQTLRYYERRGLIAEPGRSLGGHRLYPSETVTVLKVIKAAQRLGFSLDEIAGLLTPGNHRHDRSDARARPDAGLHLQVEPHPDESLRHRAQEKLAEVETKIADLQVIASTLRAAVAAGCDDLAACAEQPDCPIPFAASAR</sequence>
<evidence type="ECO:0000259" key="5">
    <source>
        <dbReference type="PROSITE" id="PS50937"/>
    </source>
</evidence>
<dbReference type="InterPro" id="IPR047057">
    <property type="entry name" value="MerR_fam"/>
</dbReference>
<dbReference type="RefSeq" id="WP_244876432.1">
    <property type="nucleotide sequence ID" value="NZ_BAAATW010000017.1"/>
</dbReference>
<dbReference type="Pfam" id="PF13411">
    <property type="entry name" value="MerR_1"/>
    <property type="match status" value="1"/>
</dbReference>
<dbReference type="PROSITE" id="PS50937">
    <property type="entry name" value="HTH_MERR_2"/>
    <property type="match status" value="1"/>
</dbReference>
<reference evidence="6" key="1">
    <citation type="submission" date="2021-03" db="EMBL/GenBank/DDBJ databases">
        <title>Whole genome shotgun sequence of Actinoplanes consettensis NBRC 14913.</title>
        <authorList>
            <person name="Komaki H."/>
            <person name="Tamura T."/>
        </authorList>
    </citation>
    <scope>NUCLEOTIDE SEQUENCE</scope>
    <source>
        <strain evidence="6">NBRC 14913</strain>
    </source>
</reference>
<dbReference type="PROSITE" id="PS00552">
    <property type="entry name" value="HTH_MERR_1"/>
    <property type="match status" value="1"/>
</dbReference>
<dbReference type="GO" id="GO:0003677">
    <property type="term" value="F:DNA binding"/>
    <property type="evidence" value="ECO:0007669"/>
    <property type="project" value="UniProtKB-KW"/>
</dbReference>
<dbReference type="PANTHER" id="PTHR30204:SF69">
    <property type="entry name" value="MERR-FAMILY TRANSCRIPTIONAL REGULATOR"/>
    <property type="match status" value="1"/>
</dbReference>
<evidence type="ECO:0000256" key="3">
    <source>
        <dbReference type="ARBA" id="ARBA00023125"/>
    </source>
</evidence>
<dbReference type="Gene3D" id="1.10.1660.10">
    <property type="match status" value="1"/>
</dbReference>
<evidence type="ECO:0000256" key="2">
    <source>
        <dbReference type="ARBA" id="ARBA00023015"/>
    </source>
</evidence>
<dbReference type="EMBL" id="BOQP01000036">
    <property type="protein sequence ID" value="GIM79112.1"/>
    <property type="molecule type" value="Genomic_DNA"/>
</dbReference>
<name>A0A919SXD6_9ACTN</name>
<keyword evidence="7" id="KW-1185">Reference proteome</keyword>
<dbReference type="PANTHER" id="PTHR30204">
    <property type="entry name" value="REDOX-CYCLING DRUG-SENSING TRANSCRIPTIONAL ACTIVATOR SOXR"/>
    <property type="match status" value="1"/>
</dbReference>